<dbReference type="PANTHER" id="PTHR11474">
    <property type="entry name" value="TYROSINASE FAMILY MEMBER"/>
    <property type="match status" value="1"/>
</dbReference>
<protein>
    <submittedName>
        <fullName evidence="5">Tyrosinase family protein</fullName>
    </submittedName>
</protein>
<dbReference type="GO" id="GO:0046872">
    <property type="term" value="F:metal ion binding"/>
    <property type="evidence" value="ECO:0007669"/>
    <property type="project" value="UniProtKB-KW"/>
</dbReference>
<reference evidence="5 6" key="1">
    <citation type="submission" date="2021-04" db="EMBL/GenBank/DDBJ databases">
        <title>The genome sequence of Ideonella sp. 3Y2.</title>
        <authorList>
            <person name="Liu Y."/>
        </authorList>
    </citation>
    <scope>NUCLEOTIDE SEQUENCE [LARGE SCALE GENOMIC DNA]</scope>
    <source>
        <strain evidence="5 6">3Y2</strain>
    </source>
</reference>
<dbReference type="Gene3D" id="1.10.1280.10">
    <property type="entry name" value="Di-copper center containing domain from catechol oxidase"/>
    <property type="match status" value="1"/>
</dbReference>
<evidence type="ECO:0000256" key="1">
    <source>
        <dbReference type="ARBA" id="ARBA00022723"/>
    </source>
</evidence>
<dbReference type="EMBL" id="JAGQDD010000024">
    <property type="protein sequence ID" value="MBQ0933183.1"/>
    <property type="molecule type" value="Genomic_DNA"/>
</dbReference>
<feature type="domain" description="Tyrosinase copper-binding" evidence="3">
    <location>
        <begin position="123"/>
        <end position="140"/>
    </location>
</feature>
<evidence type="ECO:0000259" key="3">
    <source>
        <dbReference type="PROSITE" id="PS00497"/>
    </source>
</evidence>
<dbReference type="RefSeq" id="WP_210856850.1">
    <property type="nucleotide sequence ID" value="NZ_JAGQDD010000024.1"/>
</dbReference>
<accession>A0A941BIX2</accession>
<feature type="domain" description="Tyrosinase copper-binding" evidence="4">
    <location>
        <begin position="269"/>
        <end position="280"/>
    </location>
</feature>
<evidence type="ECO:0000256" key="2">
    <source>
        <dbReference type="ARBA" id="ARBA00023008"/>
    </source>
</evidence>
<dbReference type="GO" id="GO:0016491">
    <property type="term" value="F:oxidoreductase activity"/>
    <property type="evidence" value="ECO:0007669"/>
    <property type="project" value="InterPro"/>
</dbReference>
<dbReference type="InterPro" id="IPR008922">
    <property type="entry name" value="Di-copper_centre_dom_sf"/>
</dbReference>
<dbReference type="PROSITE" id="PS00498">
    <property type="entry name" value="TYROSINASE_2"/>
    <property type="match status" value="1"/>
</dbReference>
<dbReference type="AlphaFoldDB" id="A0A941BIX2"/>
<dbReference type="Pfam" id="PF00264">
    <property type="entry name" value="Tyrosinase"/>
    <property type="match status" value="1"/>
</dbReference>
<keyword evidence="1" id="KW-0479">Metal-binding</keyword>
<evidence type="ECO:0000259" key="4">
    <source>
        <dbReference type="PROSITE" id="PS00498"/>
    </source>
</evidence>
<dbReference type="Proteomes" id="UP000676246">
    <property type="component" value="Unassembled WGS sequence"/>
</dbReference>
<keyword evidence="6" id="KW-1185">Reference proteome</keyword>
<dbReference type="InterPro" id="IPR050316">
    <property type="entry name" value="Tyrosinase/Hemocyanin"/>
</dbReference>
<organism evidence="5 6">
    <name type="scientific">Ideonella alba</name>
    <dbReference type="NCBI Taxonomy" id="2824118"/>
    <lineage>
        <taxon>Bacteria</taxon>
        <taxon>Pseudomonadati</taxon>
        <taxon>Pseudomonadota</taxon>
        <taxon>Betaproteobacteria</taxon>
        <taxon>Burkholderiales</taxon>
        <taxon>Sphaerotilaceae</taxon>
        <taxon>Ideonella</taxon>
    </lineage>
</organism>
<dbReference type="PROSITE" id="PS00497">
    <property type="entry name" value="TYROSINASE_1"/>
    <property type="match status" value="1"/>
</dbReference>
<gene>
    <name evidence="5" type="ORF">KAK03_22150</name>
</gene>
<dbReference type="SUPFAM" id="SSF48056">
    <property type="entry name" value="Di-copper centre-containing domain"/>
    <property type="match status" value="1"/>
</dbReference>
<evidence type="ECO:0000313" key="5">
    <source>
        <dbReference type="EMBL" id="MBQ0933183.1"/>
    </source>
</evidence>
<dbReference type="InterPro" id="IPR002227">
    <property type="entry name" value="Tyrosinase_Cu-bd"/>
</dbReference>
<dbReference type="PANTHER" id="PTHR11474:SF76">
    <property type="entry name" value="SHKT DOMAIN-CONTAINING PROTEIN"/>
    <property type="match status" value="1"/>
</dbReference>
<evidence type="ECO:0000313" key="6">
    <source>
        <dbReference type="Proteomes" id="UP000676246"/>
    </source>
</evidence>
<keyword evidence="2" id="KW-0186">Copper</keyword>
<comment type="caution">
    <text evidence="5">The sequence shown here is derived from an EMBL/GenBank/DDBJ whole genome shotgun (WGS) entry which is preliminary data.</text>
</comment>
<proteinExistence type="predicted"/>
<dbReference type="PRINTS" id="PR00092">
    <property type="entry name" value="TYROSINASE"/>
</dbReference>
<sequence length="536" mass="60428">MALTRRKLLTVAVSGGITIAIGYKFLSTKPVRLSLDNFIGEKREEQFIELFRKLRLEKPESTRGLLVQAARHGRLHKAMLEGKIPYDPKTPAYRYIRQKYSAASDVKQVDSVLSVFACATCLHNQQDFLFWHRAYLYHFEKIAQLLLRDDSFAIPYWHWDSKEIFSEPRLFSNPLAKCDTNPLCSASRDFRSSKIQPWQLRDLVMSALGANYFLASEKGDGFGQPIRQLSNKLIVSSEPSKINIEHGAHDLVHNNSGGWLKSYQSSAFDPLFWVHHCNVDRIFSKWLASEGKEWSPKDQVWDAKEWLNTAVAPFYSNNDDLVTMTRSELLDIGLTSYRYDDPSFENRLSGTLSRYQSSNEKWAESSPRKRPYQPNRDGHNYMALLNGAGGKVTGPGIGVFPLRHSADTIILDDFADHVAVHLARTRECPAMLILAGWRMTGSYESIRVFLGESDPVGDAGIDLGEIGLFQLPSDAELNQDAADLVISISVRQLVATQKILNPVIRLVSRSQGDTANLMPSLSFEKALILASQEPSK</sequence>
<name>A0A941BIX2_9BURK</name>